<name>A0A8T1Y7Y3_9BRAS</name>
<reference evidence="7 8" key="1">
    <citation type="submission" date="2020-12" db="EMBL/GenBank/DDBJ databases">
        <title>Concerted genomic and epigenomic changes stabilize Arabidopsis allopolyploids.</title>
        <authorList>
            <person name="Chen Z."/>
        </authorList>
    </citation>
    <scope>NUCLEOTIDE SEQUENCE [LARGE SCALE GENOMIC DNA]</scope>
    <source>
        <strain evidence="7">Allo738</strain>
        <tissue evidence="7">Leaf</tissue>
    </source>
</reference>
<accession>A0A8T1Y7Y3</accession>
<keyword evidence="4" id="KW-0234">DNA repair</keyword>
<dbReference type="GO" id="GO:0006281">
    <property type="term" value="P:DNA repair"/>
    <property type="evidence" value="ECO:0007669"/>
    <property type="project" value="UniProtKB-KW"/>
</dbReference>
<keyword evidence="3" id="KW-0227">DNA damage</keyword>
<comment type="caution">
    <text evidence="7">The sequence shown here is derived from an EMBL/GenBank/DDBJ whole genome shotgun (WGS) entry which is preliminary data.</text>
</comment>
<keyword evidence="8" id="KW-1185">Reference proteome</keyword>
<evidence type="ECO:0000256" key="6">
    <source>
        <dbReference type="SAM" id="MobiDB-lite"/>
    </source>
</evidence>
<proteinExistence type="predicted"/>
<evidence type="ECO:0000256" key="1">
    <source>
        <dbReference type="ARBA" id="ARBA00004123"/>
    </source>
</evidence>
<evidence type="ECO:0008006" key="9">
    <source>
        <dbReference type="Google" id="ProtNLM"/>
    </source>
</evidence>
<feature type="region of interest" description="Disordered" evidence="6">
    <location>
        <begin position="372"/>
        <end position="403"/>
    </location>
</feature>
<evidence type="ECO:0000313" key="7">
    <source>
        <dbReference type="EMBL" id="KAG7540589.1"/>
    </source>
</evidence>
<dbReference type="EMBL" id="JAEFBK010000012">
    <property type="protein sequence ID" value="KAG7540589.1"/>
    <property type="molecule type" value="Genomic_DNA"/>
</dbReference>
<evidence type="ECO:0000256" key="2">
    <source>
        <dbReference type="ARBA" id="ARBA00022490"/>
    </source>
</evidence>
<evidence type="ECO:0000313" key="8">
    <source>
        <dbReference type="Proteomes" id="UP000694240"/>
    </source>
</evidence>
<evidence type="ECO:0000256" key="4">
    <source>
        <dbReference type="ARBA" id="ARBA00023204"/>
    </source>
</evidence>
<comment type="subcellular location">
    <subcellularLocation>
        <location evidence="1">Nucleus</location>
    </subcellularLocation>
</comment>
<feature type="region of interest" description="Disordered" evidence="6">
    <location>
        <begin position="481"/>
        <end position="512"/>
    </location>
</feature>
<dbReference type="InterPro" id="IPR026126">
    <property type="entry name" value="BABAM1"/>
</dbReference>
<dbReference type="PANTHER" id="PTHR15660:SF1">
    <property type="entry name" value="BRISC AND BRCA1-A COMPLEX MEMBER 1"/>
    <property type="match status" value="1"/>
</dbReference>
<sequence>MEEDKATMTGAVATRVTMEPSEDILICVDVDAESTVEMKTTGANGKPLNRLECVKLAITRFIHDKLARNSDHRFAFATLSKSAAWPKKEFTSDAESAAASLREISATNSSGPADLTLLFQEAAQEAKTSRAQNRILRVILIYCRSSVRPTHDWPINQKLFTLDVMYLHDKSAPDNCTHDVYDSLVDALERVSEYEGYIFESSHGLAQSVFRRMSTLLSHPPQRCAQVDLPKPPEKKVTAAKVANAYMTFLFLCCYRYSLILFQPAVSCDQSTSGSKKGAKQLLEKTPNTNTKRVHSLGKEKASDLKNYDENLVGSRVKIWWPLDRAYYEAVVISYYSAKARHRVRYIDGDEEILNMRKEKWYFVNEPKLPKDKEANQTGCDEEASTMPQKKKAKTSKDQSVNKQSKMLSPFPLYVKKDDEVPQISRRQAEQVLSSCASQLKKYLTEAVKSSSVPLDKHSDVVDSICEGAFDALKQEEVVANEKEDRQGPREAAVKEQQKAAEVSTPELTSVPERKLNLEHSLSFCPHDSSVNPAISSMNENGRKDLSPRHETVAEGGVKTQERKILEMVQQPVAEEEDLAETETQTHKRARVESSSLHKADGEMEKKAAEGEPSCRSHKSSAEPGDSQHKNLPQPCSVTQQLAKVKQSILDTVASVRQFRCELERKEQSIVDTLSIVRLFRSEIEEKEDILEASLLEIDVLGEKISGINKILN</sequence>
<feature type="compositionally biased region" description="Basic and acidic residues" evidence="6">
    <location>
        <begin position="541"/>
        <end position="553"/>
    </location>
</feature>
<organism evidence="7 8">
    <name type="scientific">Arabidopsis thaliana x Arabidopsis arenosa</name>
    <dbReference type="NCBI Taxonomy" id="1240361"/>
    <lineage>
        <taxon>Eukaryota</taxon>
        <taxon>Viridiplantae</taxon>
        <taxon>Streptophyta</taxon>
        <taxon>Embryophyta</taxon>
        <taxon>Tracheophyta</taxon>
        <taxon>Spermatophyta</taxon>
        <taxon>Magnoliopsida</taxon>
        <taxon>eudicotyledons</taxon>
        <taxon>Gunneridae</taxon>
        <taxon>Pentapetalae</taxon>
        <taxon>rosids</taxon>
        <taxon>malvids</taxon>
        <taxon>Brassicales</taxon>
        <taxon>Brassicaceae</taxon>
        <taxon>Camelineae</taxon>
        <taxon>Arabidopsis</taxon>
    </lineage>
</organism>
<evidence type="ECO:0000256" key="5">
    <source>
        <dbReference type="ARBA" id="ARBA00023242"/>
    </source>
</evidence>
<dbReference type="Proteomes" id="UP000694240">
    <property type="component" value="Chromosome 12"/>
</dbReference>
<feature type="region of interest" description="Disordered" evidence="6">
    <location>
        <begin position="537"/>
        <end position="558"/>
    </location>
</feature>
<dbReference type="GO" id="GO:0045739">
    <property type="term" value="P:positive regulation of DNA repair"/>
    <property type="evidence" value="ECO:0007669"/>
    <property type="project" value="InterPro"/>
</dbReference>
<dbReference type="CDD" id="cd21502">
    <property type="entry name" value="vWA_BABAM1"/>
    <property type="match status" value="1"/>
</dbReference>
<keyword evidence="5" id="KW-0539">Nucleus</keyword>
<evidence type="ECO:0000256" key="3">
    <source>
        <dbReference type="ARBA" id="ARBA00022763"/>
    </source>
</evidence>
<feature type="compositionally biased region" description="Basic and acidic residues" evidence="6">
    <location>
        <begin position="596"/>
        <end position="615"/>
    </location>
</feature>
<keyword evidence="2" id="KW-0963">Cytoplasm</keyword>
<dbReference type="CDD" id="cd20404">
    <property type="entry name" value="Tudor_Agenet_AtEML-like"/>
    <property type="match status" value="1"/>
</dbReference>
<feature type="compositionally biased region" description="Basic and acidic residues" evidence="6">
    <location>
        <begin position="481"/>
        <end position="499"/>
    </location>
</feature>
<dbReference type="PANTHER" id="PTHR15660">
    <property type="entry name" value="BRISC AND BRCA1-A COMPLEX MEMBER 1"/>
    <property type="match status" value="1"/>
</dbReference>
<protein>
    <recommendedName>
        <fullName evidence="9">BRISC and BRCA1-A complex member 1</fullName>
    </recommendedName>
</protein>
<feature type="region of interest" description="Disordered" evidence="6">
    <location>
        <begin position="572"/>
        <end position="634"/>
    </location>
</feature>
<dbReference type="AlphaFoldDB" id="A0A8T1Y7Y3"/>
<gene>
    <name evidence="7" type="ORF">ISN45_Aa07g007750</name>
</gene>
<dbReference type="GO" id="GO:0070552">
    <property type="term" value="C:BRISC complex"/>
    <property type="evidence" value="ECO:0007669"/>
    <property type="project" value="InterPro"/>
</dbReference>